<dbReference type="EMBL" id="MDTQ01000001">
    <property type="protein sequence ID" value="ODC04177.1"/>
    <property type="molecule type" value="Genomic_DNA"/>
</dbReference>
<keyword evidence="14" id="KW-1185">Reference proteome</keyword>
<dbReference type="STRING" id="197479.BFW38_12210"/>
<dbReference type="SMART" id="SM00047">
    <property type="entry name" value="LYZ2"/>
    <property type="match status" value="1"/>
</dbReference>
<dbReference type="GO" id="GO:0004040">
    <property type="term" value="F:amidase activity"/>
    <property type="evidence" value="ECO:0007669"/>
    <property type="project" value="InterPro"/>
</dbReference>
<evidence type="ECO:0000256" key="8">
    <source>
        <dbReference type="ARBA" id="ARBA00022801"/>
    </source>
</evidence>
<gene>
    <name evidence="13" type="ORF">BFW38_12210</name>
</gene>
<comment type="function">
    <text evidence="1">Flagellum-specific muramidase which hydrolyzes the peptidoglycan layer to assemble the rod structure in the periplasmic space.</text>
</comment>
<evidence type="ECO:0000256" key="7">
    <source>
        <dbReference type="ARBA" id="ARBA00022795"/>
    </source>
</evidence>
<dbReference type="AlphaFoldDB" id="A0A1E2VB11"/>
<keyword evidence="8" id="KW-0378">Hydrolase</keyword>
<evidence type="ECO:0000256" key="2">
    <source>
        <dbReference type="ARBA" id="ARBA00004418"/>
    </source>
</evidence>
<evidence type="ECO:0000256" key="3">
    <source>
        <dbReference type="ARBA" id="ARBA00006880"/>
    </source>
</evidence>
<dbReference type="PANTHER" id="PTHR33308:SF9">
    <property type="entry name" value="PEPTIDOGLYCAN HYDROLASE FLGJ"/>
    <property type="match status" value="1"/>
</dbReference>
<organism evidence="13 14">
    <name type="scientific">Terasakiispira papahanaumokuakeensis</name>
    <dbReference type="NCBI Taxonomy" id="197479"/>
    <lineage>
        <taxon>Bacteria</taxon>
        <taxon>Pseudomonadati</taxon>
        <taxon>Pseudomonadota</taxon>
        <taxon>Gammaproteobacteria</taxon>
        <taxon>Oceanospirillales</taxon>
        <taxon>Terasakiispira</taxon>
    </lineage>
</organism>
<name>A0A1E2VB11_9GAMM</name>
<reference evidence="13 14" key="1">
    <citation type="submission" date="2016-08" db="EMBL/GenBank/DDBJ databases">
        <authorList>
            <person name="Seilhamer J.J."/>
        </authorList>
    </citation>
    <scope>NUCLEOTIDE SEQUENCE [LARGE SCALE GENOMIC DNA]</scope>
    <source>
        <strain evidence="13 14">PH27A</strain>
    </source>
</reference>
<dbReference type="Gene3D" id="1.10.530.10">
    <property type="match status" value="1"/>
</dbReference>
<dbReference type="GO" id="GO:0044780">
    <property type="term" value="P:bacterial-type flagellum assembly"/>
    <property type="evidence" value="ECO:0007669"/>
    <property type="project" value="InterPro"/>
</dbReference>
<evidence type="ECO:0000313" key="14">
    <source>
        <dbReference type="Proteomes" id="UP000094291"/>
    </source>
</evidence>
<keyword evidence="13" id="KW-0966">Cell projection</keyword>
<dbReference type="GO" id="GO:0016798">
    <property type="term" value="F:hydrolase activity, acting on glycosyl bonds"/>
    <property type="evidence" value="ECO:0007669"/>
    <property type="project" value="UniProtKB-KW"/>
</dbReference>
<comment type="subcellular location">
    <subcellularLocation>
        <location evidence="2">Periplasm</location>
    </subcellularLocation>
</comment>
<evidence type="ECO:0000256" key="5">
    <source>
        <dbReference type="ARBA" id="ARBA00013433"/>
    </source>
</evidence>
<evidence type="ECO:0000256" key="9">
    <source>
        <dbReference type="ARBA" id="ARBA00023295"/>
    </source>
</evidence>
<accession>A0A1E2VB11</accession>
<evidence type="ECO:0000256" key="4">
    <source>
        <dbReference type="ARBA" id="ARBA00007974"/>
    </source>
</evidence>
<comment type="similarity">
    <text evidence="4">In the C-terminal section; belongs to the glycosyl hydrolase 73 family.</text>
</comment>
<comment type="caution">
    <text evidence="13">The sequence shown here is derived from an EMBL/GenBank/DDBJ whole genome shotgun (WGS) entry which is preliminary data.</text>
</comment>
<dbReference type="Gene3D" id="2.10.70.40">
    <property type="entry name" value="peptidoglycan hydrolase"/>
    <property type="match status" value="1"/>
</dbReference>
<evidence type="ECO:0000256" key="1">
    <source>
        <dbReference type="ARBA" id="ARBA00002954"/>
    </source>
</evidence>
<sequence length="372" mass="40944">MLGDKSGVLPKTQFQTSSYHDLKGLQSLKQGGDSPEALQETARQFEALFIQMVLKSARDANDLISGENSYFSSQQMKFYQGMMDEQMSVALAEDHGHGGFGIAQALVQQLGDKASGDHEPSSEVSQLLKRDASEADIAAAADHIQQALQARRMTSTAMPHTLPTYTLETQDIEGIRPPLLAAGEQPLGVDGNSAEKRAYFESPEDFVRSLYPVAEKVAKTLGVDPKVMLAQSALETGWGRYMIPREDGRNSFNLFGIKADSRWAGESANVNTLEFRNGQPQQEQAAFRAYGSFEESMRDYADFLLSNPRYEAALQEADNAHAYTHGLQRSGYATDPQYANKILKILDSDPFNQTINDLKDQTASNGANQILE</sequence>
<feature type="domain" description="Mannosyl-glycoprotein endo-beta-N-acetylglucosamidase-like" evidence="12">
    <location>
        <begin position="196"/>
        <end position="352"/>
    </location>
</feature>
<keyword evidence="6" id="KW-0574">Periplasm</keyword>
<dbReference type="GO" id="GO:0042597">
    <property type="term" value="C:periplasmic space"/>
    <property type="evidence" value="ECO:0007669"/>
    <property type="project" value="UniProtKB-SubCell"/>
</dbReference>
<proteinExistence type="inferred from homology"/>
<dbReference type="Proteomes" id="UP000094291">
    <property type="component" value="Unassembled WGS sequence"/>
</dbReference>
<keyword evidence="10" id="KW-0961">Cell wall biogenesis/degradation</keyword>
<dbReference type="GO" id="GO:0071973">
    <property type="term" value="P:bacterial-type flagellum-dependent cell motility"/>
    <property type="evidence" value="ECO:0007669"/>
    <property type="project" value="TreeGrafter"/>
</dbReference>
<protein>
    <recommendedName>
        <fullName evidence="5">Peptidoglycan hydrolase FlgJ</fullName>
    </recommendedName>
    <alternativeName>
        <fullName evidence="11">Muramidase FlgJ</fullName>
    </alternativeName>
</protein>
<dbReference type="GO" id="GO:0071555">
    <property type="term" value="P:cell wall organization"/>
    <property type="evidence" value="ECO:0007669"/>
    <property type="project" value="UniProtKB-KW"/>
</dbReference>
<dbReference type="PANTHER" id="PTHR33308">
    <property type="entry name" value="PEPTIDOGLYCAN HYDROLASE FLGJ"/>
    <property type="match status" value="1"/>
</dbReference>
<evidence type="ECO:0000313" key="13">
    <source>
        <dbReference type="EMBL" id="ODC04177.1"/>
    </source>
</evidence>
<dbReference type="OrthoDB" id="289937at2"/>
<evidence type="ECO:0000259" key="12">
    <source>
        <dbReference type="SMART" id="SM00047"/>
    </source>
</evidence>
<dbReference type="Pfam" id="PF01832">
    <property type="entry name" value="Glucosaminidase"/>
    <property type="match status" value="1"/>
</dbReference>
<dbReference type="InterPro" id="IPR051056">
    <property type="entry name" value="Glycosyl_Hydrolase_73"/>
</dbReference>
<dbReference type="InterPro" id="IPR013377">
    <property type="entry name" value="FlgJ"/>
</dbReference>
<evidence type="ECO:0000256" key="11">
    <source>
        <dbReference type="ARBA" id="ARBA00030835"/>
    </source>
</evidence>
<evidence type="ECO:0000256" key="10">
    <source>
        <dbReference type="ARBA" id="ARBA00023316"/>
    </source>
</evidence>
<dbReference type="Pfam" id="PF10135">
    <property type="entry name" value="Rod-binding"/>
    <property type="match status" value="1"/>
</dbReference>
<dbReference type="InterPro" id="IPR019301">
    <property type="entry name" value="Flagellar_prot_FlgJ_N"/>
</dbReference>
<dbReference type="RefSeq" id="WP_068999080.1">
    <property type="nucleotide sequence ID" value="NZ_MDTQ01000001.1"/>
</dbReference>
<comment type="similarity">
    <text evidence="3">In the N-terminal section; belongs to the FlgJ family.</text>
</comment>
<dbReference type="NCBIfam" id="TIGR02541">
    <property type="entry name" value="flagell_FlgJ"/>
    <property type="match status" value="1"/>
</dbReference>
<keyword evidence="13" id="KW-0282">Flagellum</keyword>
<dbReference type="InterPro" id="IPR002901">
    <property type="entry name" value="MGlyc_endo_b_GlcNAc-like_dom"/>
</dbReference>
<keyword evidence="7" id="KW-1005">Bacterial flagellum biogenesis</keyword>
<keyword evidence="13" id="KW-0969">Cilium</keyword>
<evidence type="ECO:0000256" key="6">
    <source>
        <dbReference type="ARBA" id="ARBA00022764"/>
    </source>
</evidence>
<keyword evidence="9" id="KW-0326">Glycosidase</keyword>